<keyword evidence="3" id="KW-0675">Receptor</keyword>
<evidence type="ECO:0000256" key="1">
    <source>
        <dbReference type="ARBA" id="ARBA00004141"/>
    </source>
</evidence>
<keyword evidence="8" id="KW-1185">Reference proteome</keyword>
<accession>A0A8S3VCS6</accession>
<evidence type="ECO:0000313" key="8">
    <source>
        <dbReference type="Proteomes" id="UP000683360"/>
    </source>
</evidence>
<dbReference type="GO" id="GO:0016020">
    <property type="term" value="C:membrane"/>
    <property type="evidence" value="ECO:0007669"/>
    <property type="project" value="UniProtKB-SubCell"/>
</dbReference>
<feature type="transmembrane region" description="Helical" evidence="6">
    <location>
        <begin position="50"/>
        <end position="72"/>
    </location>
</feature>
<keyword evidence="6" id="KW-0812">Transmembrane</keyword>
<keyword evidence="6" id="KW-0472">Membrane</keyword>
<dbReference type="SUPFAM" id="SSF81321">
    <property type="entry name" value="Family A G protein-coupled receptor-like"/>
    <property type="match status" value="1"/>
</dbReference>
<evidence type="ECO:0000313" key="7">
    <source>
        <dbReference type="EMBL" id="CAG2254515.1"/>
    </source>
</evidence>
<dbReference type="EMBL" id="CAJPWZ010003246">
    <property type="protein sequence ID" value="CAG2254515.1"/>
    <property type="molecule type" value="Genomic_DNA"/>
</dbReference>
<dbReference type="PANTHER" id="PTHR24240">
    <property type="entry name" value="OPSIN"/>
    <property type="match status" value="1"/>
</dbReference>
<evidence type="ECO:0000256" key="3">
    <source>
        <dbReference type="ARBA" id="ARBA00023170"/>
    </source>
</evidence>
<comment type="caution">
    <text evidence="7">The sequence shown here is derived from an EMBL/GenBank/DDBJ whole genome shotgun (WGS) entry which is preliminary data.</text>
</comment>
<dbReference type="Gene3D" id="1.20.1070.10">
    <property type="entry name" value="Rhodopsin 7-helix transmembrane proteins"/>
    <property type="match status" value="1"/>
</dbReference>
<name>A0A8S3VCS6_MYTED</name>
<feature type="region of interest" description="Disordered" evidence="5">
    <location>
        <begin position="212"/>
        <end position="231"/>
    </location>
</feature>
<feature type="compositionally biased region" description="Polar residues" evidence="5">
    <location>
        <begin position="185"/>
        <end position="198"/>
    </location>
</feature>
<keyword evidence="2" id="KW-0297">G-protein coupled receptor</keyword>
<sequence length="231" mass="26180">MILTTTSILNIQTKRRTACRLDDDKNWLTIFMILGDINDRKKARQISNDNVNRSAFSLSWFPYAIVCLWSILQSSEDIIPVGLAVIPAVIAKVSVVWNPLIYIARTEQFRCAMVDTFPCLRVVSNIVWDNNNFAIEDIEIPANNENRMTVVKYSNQFSLGNDILEFKLEQPGPPKVEVKRKNQNDLKSPNCSQNNGGMSFCSQSNISAEQNNDAISQSIENCNKDRDIKSE</sequence>
<dbReference type="AlphaFoldDB" id="A0A8S3VCS6"/>
<dbReference type="GO" id="GO:0004930">
    <property type="term" value="F:G protein-coupled receptor activity"/>
    <property type="evidence" value="ECO:0007669"/>
    <property type="project" value="UniProtKB-KW"/>
</dbReference>
<feature type="compositionally biased region" description="Polar residues" evidence="5">
    <location>
        <begin position="212"/>
        <end position="221"/>
    </location>
</feature>
<feature type="region of interest" description="Disordered" evidence="5">
    <location>
        <begin position="177"/>
        <end position="198"/>
    </location>
</feature>
<feature type="compositionally biased region" description="Basic and acidic residues" evidence="5">
    <location>
        <begin position="222"/>
        <end position="231"/>
    </location>
</feature>
<gene>
    <name evidence="7" type="ORF">MEDL_65969</name>
</gene>
<dbReference type="OrthoDB" id="6072257at2759"/>
<evidence type="ECO:0000256" key="2">
    <source>
        <dbReference type="ARBA" id="ARBA00023040"/>
    </source>
</evidence>
<protein>
    <submittedName>
        <fullName evidence="7">RRH</fullName>
    </submittedName>
</protein>
<evidence type="ECO:0000256" key="6">
    <source>
        <dbReference type="SAM" id="Phobius"/>
    </source>
</evidence>
<reference evidence="7" key="1">
    <citation type="submission" date="2021-03" db="EMBL/GenBank/DDBJ databases">
        <authorList>
            <person name="Bekaert M."/>
        </authorList>
    </citation>
    <scope>NUCLEOTIDE SEQUENCE</scope>
</reference>
<proteinExistence type="predicted"/>
<organism evidence="7 8">
    <name type="scientific">Mytilus edulis</name>
    <name type="common">Blue mussel</name>
    <dbReference type="NCBI Taxonomy" id="6550"/>
    <lineage>
        <taxon>Eukaryota</taxon>
        <taxon>Metazoa</taxon>
        <taxon>Spiralia</taxon>
        <taxon>Lophotrochozoa</taxon>
        <taxon>Mollusca</taxon>
        <taxon>Bivalvia</taxon>
        <taxon>Autobranchia</taxon>
        <taxon>Pteriomorphia</taxon>
        <taxon>Mytilida</taxon>
        <taxon>Mytiloidea</taxon>
        <taxon>Mytilidae</taxon>
        <taxon>Mytilinae</taxon>
        <taxon>Mytilus</taxon>
    </lineage>
</organism>
<feature type="transmembrane region" description="Helical" evidence="6">
    <location>
        <begin position="78"/>
        <end position="103"/>
    </location>
</feature>
<dbReference type="Proteomes" id="UP000683360">
    <property type="component" value="Unassembled WGS sequence"/>
</dbReference>
<keyword evidence="6" id="KW-1133">Transmembrane helix</keyword>
<dbReference type="InterPro" id="IPR050125">
    <property type="entry name" value="GPCR_opsins"/>
</dbReference>
<comment type="subcellular location">
    <subcellularLocation>
        <location evidence="1">Membrane</location>
        <topology evidence="1">Multi-pass membrane protein</topology>
    </subcellularLocation>
</comment>
<keyword evidence="4" id="KW-0807">Transducer</keyword>
<evidence type="ECO:0000256" key="4">
    <source>
        <dbReference type="ARBA" id="ARBA00023224"/>
    </source>
</evidence>
<evidence type="ECO:0000256" key="5">
    <source>
        <dbReference type="SAM" id="MobiDB-lite"/>
    </source>
</evidence>